<evidence type="ECO:0000256" key="2">
    <source>
        <dbReference type="SAM" id="SignalP"/>
    </source>
</evidence>
<dbReference type="InterPro" id="IPR018588">
    <property type="entry name" value="Dihaem_cytochrome-c"/>
</dbReference>
<feature type="region of interest" description="Disordered" evidence="1">
    <location>
        <begin position="37"/>
        <end position="63"/>
    </location>
</feature>
<organism evidence="3 4">
    <name type="scientific">Thiorhodococcus drewsii AZ1</name>
    <dbReference type="NCBI Taxonomy" id="765913"/>
    <lineage>
        <taxon>Bacteria</taxon>
        <taxon>Pseudomonadati</taxon>
        <taxon>Pseudomonadota</taxon>
        <taxon>Gammaproteobacteria</taxon>
        <taxon>Chromatiales</taxon>
        <taxon>Chromatiaceae</taxon>
        <taxon>Thiorhodococcus</taxon>
    </lineage>
</organism>
<dbReference type="Pfam" id="PF09626">
    <property type="entry name" value="DHC"/>
    <property type="match status" value="1"/>
</dbReference>
<dbReference type="eggNOG" id="COG3658">
    <property type="taxonomic scope" value="Bacteria"/>
</dbReference>
<accession>G2DZT4</accession>
<protein>
    <submittedName>
        <fullName evidence="3">Diheme cytochrome c</fullName>
    </submittedName>
</protein>
<gene>
    <name evidence="3" type="ORF">ThidrDRAFT_1547</name>
</gene>
<evidence type="ECO:0000256" key="1">
    <source>
        <dbReference type="SAM" id="MobiDB-lite"/>
    </source>
</evidence>
<feature type="chain" id="PRO_5003428840" evidence="2">
    <location>
        <begin position="35"/>
        <end position="213"/>
    </location>
</feature>
<dbReference type="AlphaFoldDB" id="G2DZT4"/>
<dbReference type="EMBL" id="AFWT01000009">
    <property type="protein sequence ID" value="EGV31973.1"/>
    <property type="molecule type" value="Genomic_DNA"/>
</dbReference>
<dbReference type="Proteomes" id="UP000004200">
    <property type="component" value="Unassembled WGS sequence"/>
</dbReference>
<keyword evidence="4" id="KW-1185">Reference proteome</keyword>
<sequence length="213" mass="23154">MQPTQRYRDMKTPKIALLITLGLLSLGGAGLAFSDDDDDDGDRHGSHHEKHGSWFGSRSDIAPNTNPTYTEECGSCHMAYQPGLLPAQSWAQIVNPAALANHYGDDASLSDALVLELSTYLTQNAADTSSRTRSRAFAVASADNASGGQTESLPRITQTAYFLRKHDEIPARMVTDNPDVGSFSQCNRCHQGAADGDFNEHRVKIPNFGAWED</sequence>
<comment type="caution">
    <text evidence="3">The sequence shown here is derived from an EMBL/GenBank/DDBJ whole genome shotgun (WGS) entry which is preliminary data.</text>
</comment>
<dbReference type="STRING" id="765913.ThidrDRAFT_1547"/>
<proteinExistence type="predicted"/>
<evidence type="ECO:0000313" key="3">
    <source>
        <dbReference type="EMBL" id="EGV31973.1"/>
    </source>
</evidence>
<name>G2DZT4_9GAMM</name>
<keyword evidence="2" id="KW-0732">Signal</keyword>
<evidence type="ECO:0000313" key="4">
    <source>
        <dbReference type="Proteomes" id="UP000004200"/>
    </source>
</evidence>
<feature type="signal peptide" evidence="2">
    <location>
        <begin position="1"/>
        <end position="34"/>
    </location>
</feature>
<reference evidence="3 4" key="1">
    <citation type="submission" date="2011-06" db="EMBL/GenBank/DDBJ databases">
        <title>The draft genome of Thiorhodococcus drewsii AZ1.</title>
        <authorList>
            <consortium name="US DOE Joint Genome Institute (JGI-PGF)"/>
            <person name="Lucas S."/>
            <person name="Han J."/>
            <person name="Lapidus A."/>
            <person name="Cheng J.-F."/>
            <person name="Goodwin L."/>
            <person name="Pitluck S."/>
            <person name="Peters L."/>
            <person name="Land M.L."/>
            <person name="Hauser L."/>
            <person name="Vogl K."/>
            <person name="Liu Z."/>
            <person name="Imhoff J."/>
            <person name="Thiel V."/>
            <person name="Frigaard N.-U."/>
            <person name="Bryant D.A."/>
            <person name="Woyke T.J."/>
        </authorList>
    </citation>
    <scope>NUCLEOTIDE SEQUENCE [LARGE SCALE GENOMIC DNA]</scope>
    <source>
        <strain evidence="3 4">AZ1</strain>
    </source>
</reference>